<organism evidence="3">
    <name type="scientific">Thermofilum adornatum</name>
    <dbReference type="NCBI Taxonomy" id="1365176"/>
    <lineage>
        <taxon>Archaea</taxon>
        <taxon>Thermoproteota</taxon>
        <taxon>Thermoprotei</taxon>
        <taxon>Thermofilales</taxon>
        <taxon>Thermofilaceae</taxon>
        <taxon>Thermofilum</taxon>
    </lineage>
</organism>
<protein>
    <submittedName>
        <fullName evidence="3">Sugar phosphate isomerase/epimerase</fullName>
    </submittedName>
</protein>
<accession>A0A7C1CFX7</accession>
<evidence type="ECO:0000256" key="1">
    <source>
        <dbReference type="ARBA" id="ARBA00023235"/>
    </source>
</evidence>
<feature type="domain" description="Xylose isomerase-like TIM barrel" evidence="2">
    <location>
        <begin position="30"/>
        <end position="266"/>
    </location>
</feature>
<dbReference type="PANTHER" id="PTHR43489">
    <property type="entry name" value="ISOMERASE"/>
    <property type="match status" value="1"/>
</dbReference>
<dbReference type="InterPro" id="IPR013022">
    <property type="entry name" value="Xyl_isomerase-like_TIM-brl"/>
</dbReference>
<evidence type="ECO:0000259" key="2">
    <source>
        <dbReference type="Pfam" id="PF01261"/>
    </source>
</evidence>
<proteinExistence type="predicted"/>
<dbReference type="InterPro" id="IPR036237">
    <property type="entry name" value="Xyl_isomerase-like_sf"/>
</dbReference>
<keyword evidence="1 3" id="KW-0413">Isomerase</keyword>
<dbReference type="PANTHER" id="PTHR43489:SF7">
    <property type="entry name" value="3-DEHYDRO-D-GULOSIDE 4-EPIMERASE-RELATED"/>
    <property type="match status" value="1"/>
</dbReference>
<sequence>MPSKPKLSMVIAYARARFEAVAKVDPEPAVRLLSELGYDGVEISVLEPEEVGELSKIVKDHGLEIPAVGTGLNYLHYGLSLTSPDESLRTRAREKIGKIIDAASRSDIKGVIIGLIRGKGEEWEQIDQPINLLLEEMKKIAEEASKKNVLVYLEPLNRYESKLINRVEEGLRFLEELGADNVYLLLDTFHMNIEERSIEEAIRLAGEKIGHFHVADSNRLAPGMGHLDFVRILGALRDTGYMGYVSAEIQTKPDFEAAAKITISTLRRALEVLE</sequence>
<dbReference type="Gene3D" id="3.20.20.150">
    <property type="entry name" value="Divalent-metal-dependent TIM barrel enzymes"/>
    <property type="match status" value="1"/>
</dbReference>
<dbReference type="GO" id="GO:0016853">
    <property type="term" value="F:isomerase activity"/>
    <property type="evidence" value="ECO:0007669"/>
    <property type="project" value="UniProtKB-KW"/>
</dbReference>
<comment type="caution">
    <text evidence="3">The sequence shown here is derived from an EMBL/GenBank/DDBJ whole genome shotgun (WGS) entry which is preliminary data.</text>
</comment>
<gene>
    <name evidence="3" type="ORF">ENN26_08720</name>
</gene>
<dbReference type="AlphaFoldDB" id="A0A7C1CFX7"/>
<dbReference type="InterPro" id="IPR050417">
    <property type="entry name" value="Sugar_Epim/Isomerase"/>
</dbReference>
<reference evidence="3" key="1">
    <citation type="journal article" date="2020" name="mSystems">
        <title>Genome- and Community-Level Interaction Insights into Carbon Utilization and Element Cycling Functions of Hydrothermarchaeota in Hydrothermal Sediment.</title>
        <authorList>
            <person name="Zhou Z."/>
            <person name="Liu Y."/>
            <person name="Xu W."/>
            <person name="Pan J."/>
            <person name="Luo Z.H."/>
            <person name="Li M."/>
        </authorList>
    </citation>
    <scope>NUCLEOTIDE SEQUENCE [LARGE SCALE GENOMIC DNA]</scope>
    <source>
        <strain evidence="3">SpSt-116</strain>
    </source>
</reference>
<dbReference type="SUPFAM" id="SSF51658">
    <property type="entry name" value="Xylose isomerase-like"/>
    <property type="match status" value="1"/>
</dbReference>
<evidence type="ECO:0000313" key="3">
    <source>
        <dbReference type="EMBL" id="HDP15836.1"/>
    </source>
</evidence>
<name>A0A7C1CFX7_9CREN</name>
<dbReference type="Pfam" id="PF01261">
    <property type="entry name" value="AP_endonuc_2"/>
    <property type="match status" value="1"/>
</dbReference>
<dbReference type="EMBL" id="DSAY01000162">
    <property type="protein sequence ID" value="HDP15836.1"/>
    <property type="molecule type" value="Genomic_DNA"/>
</dbReference>